<reference evidence="1 2" key="1">
    <citation type="journal article" date="2014" name="Genome Biol. Evol.">
        <title>The genome of the myxosporean Thelohanellus kitauei shows adaptations to nutrient acquisition within its fish host.</title>
        <authorList>
            <person name="Yang Y."/>
            <person name="Xiong J."/>
            <person name="Zhou Z."/>
            <person name="Huo F."/>
            <person name="Miao W."/>
            <person name="Ran C."/>
            <person name="Liu Y."/>
            <person name="Zhang J."/>
            <person name="Feng J."/>
            <person name="Wang M."/>
            <person name="Wang M."/>
            <person name="Wang L."/>
            <person name="Yao B."/>
        </authorList>
    </citation>
    <scope>NUCLEOTIDE SEQUENCE [LARGE SCALE GENOMIC DNA]</scope>
    <source>
        <strain evidence="1">Wuqing</strain>
    </source>
</reference>
<name>A0A0C2ND76_THEKT</name>
<dbReference type="AlphaFoldDB" id="A0A0C2ND76"/>
<evidence type="ECO:0000313" key="1">
    <source>
        <dbReference type="EMBL" id="KII71932.1"/>
    </source>
</evidence>
<dbReference type="OrthoDB" id="10051448at2759"/>
<keyword evidence="2" id="KW-1185">Reference proteome</keyword>
<evidence type="ECO:0008006" key="3">
    <source>
        <dbReference type="Google" id="ProtNLM"/>
    </source>
</evidence>
<dbReference type="Proteomes" id="UP000031668">
    <property type="component" value="Unassembled WGS sequence"/>
</dbReference>
<sequence>MASITFLTLIFPDSIVKGCYYHLCQSFWRMVQENNSIRSQYVNEPDFTSRIKILVALAFVPTEYVSEVFEELFSIDFYREHFTILEPFLYYFNSTYVGGSLNSQIRIAPRYPHLLWNFYEFKTENLGRTNFSVDGRHNSFQGFIGRSHSNIFLFHERLKIYQVLNEAVITQIRERTYVPRSRRQYRDLD</sequence>
<evidence type="ECO:0000313" key="2">
    <source>
        <dbReference type="Proteomes" id="UP000031668"/>
    </source>
</evidence>
<proteinExistence type="predicted"/>
<comment type="caution">
    <text evidence="1">The sequence shown here is derived from an EMBL/GenBank/DDBJ whole genome shotgun (WGS) entry which is preliminary data.</text>
</comment>
<organism evidence="1 2">
    <name type="scientific">Thelohanellus kitauei</name>
    <name type="common">Myxosporean</name>
    <dbReference type="NCBI Taxonomy" id="669202"/>
    <lineage>
        <taxon>Eukaryota</taxon>
        <taxon>Metazoa</taxon>
        <taxon>Cnidaria</taxon>
        <taxon>Myxozoa</taxon>
        <taxon>Myxosporea</taxon>
        <taxon>Bivalvulida</taxon>
        <taxon>Platysporina</taxon>
        <taxon>Myxobolidae</taxon>
        <taxon>Thelohanellus</taxon>
    </lineage>
</organism>
<gene>
    <name evidence="1" type="ORF">RF11_06050</name>
</gene>
<dbReference type="EMBL" id="JWZT01001550">
    <property type="protein sequence ID" value="KII71932.1"/>
    <property type="molecule type" value="Genomic_DNA"/>
</dbReference>
<accession>A0A0C2ND76</accession>
<protein>
    <recommendedName>
        <fullName evidence="3">MULE transposase domain-containing protein</fullName>
    </recommendedName>
</protein>